<organism evidence="2">
    <name type="scientific">Brassica napus</name>
    <name type="common">Rape</name>
    <dbReference type="NCBI Taxonomy" id="3708"/>
    <lineage>
        <taxon>Eukaryota</taxon>
        <taxon>Viridiplantae</taxon>
        <taxon>Streptophyta</taxon>
        <taxon>Embryophyta</taxon>
        <taxon>Tracheophyta</taxon>
        <taxon>Spermatophyta</taxon>
        <taxon>Magnoliopsida</taxon>
        <taxon>eudicotyledons</taxon>
        <taxon>Gunneridae</taxon>
        <taxon>Pentapetalae</taxon>
        <taxon>rosids</taxon>
        <taxon>malvids</taxon>
        <taxon>Brassicales</taxon>
        <taxon>Brassicaceae</taxon>
        <taxon>Brassiceae</taxon>
        <taxon>Brassica</taxon>
    </lineage>
</organism>
<feature type="region of interest" description="Disordered" evidence="1">
    <location>
        <begin position="69"/>
        <end position="117"/>
    </location>
</feature>
<name>A0A817B535_BRANA</name>
<proteinExistence type="predicted"/>
<dbReference type="Proteomes" id="UP001295469">
    <property type="component" value="Chromosome A10"/>
</dbReference>
<sequence length="117" mass="12729">MGKKAPEASFPSGEHSGFSIGFSELHGVPKPNPPQSPQRDPTPKASPPHLRKILAVSEVRASTFDLIRHSGVERIKTDEKQSKGTAIPFNRSADTKASLQSETSLRPQTKESTPYSH</sequence>
<protein>
    <submittedName>
        <fullName evidence="2">(rape) hypothetical protein</fullName>
    </submittedName>
</protein>
<gene>
    <name evidence="2" type="ORF">DARMORV10_A10P09710.1</name>
</gene>
<feature type="region of interest" description="Disordered" evidence="1">
    <location>
        <begin position="1"/>
        <end position="50"/>
    </location>
</feature>
<reference evidence="2" key="1">
    <citation type="submission" date="2021-01" db="EMBL/GenBank/DDBJ databases">
        <authorList>
            <consortium name="Genoscope - CEA"/>
            <person name="William W."/>
        </authorList>
    </citation>
    <scope>NUCLEOTIDE SEQUENCE</scope>
</reference>
<dbReference type="EMBL" id="HG994364">
    <property type="protein sequence ID" value="CAF2322967.1"/>
    <property type="molecule type" value="Genomic_DNA"/>
</dbReference>
<evidence type="ECO:0000313" key="2">
    <source>
        <dbReference type="EMBL" id="CAF2322967.1"/>
    </source>
</evidence>
<feature type="compositionally biased region" description="Basic and acidic residues" evidence="1">
    <location>
        <begin position="69"/>
        <end position="82"/>
    </location>
</feature>
<evidence type="ECO:0000256" key="1">
    <source>
        <dbReference type="SAM" id="MobiDB-lite"/>
    </source>
</evidence>
<feature type="compositionally biased region" description="Polar residues" evidence="1">
    <location>
        <begin position="95"/>
        <end position="117"/>
    </location>
</feature>
<dbReference type="AlphaFoldDB" id="A0A817B535"/>
<accession>A0A817B535</accession>